<evidence type="ECO:0000256" key="1">
    <source>
        <dbReference type="SAM" id="Phobius"/>
    </source>
</evidence>
<name>A0A426V057_9ACTN</name>
<dbReference type="Proteomes" id="UP000277256">
    <property type="component" value="Unassembled WGS sequence"/>
</dbReference>
<dbReference type="OrthoDB" id="3429251at2"/>
<sequence>MSADPFTLLLTVAVGGLCLGGVVVGFVFLVKASVDGQKRRMHRLSVWAIERGLHYQRSDRSLRALSRRSPFLESRRPDCLDVFRGVHRGRHMVAFTWQYRYQSGDDTREWRAQVTAVDLPAARPFLEVRPGRAGDLKFEAQAFNDRFRVESPSPRFASDVIDPRMIEWLLTDPRAHRSRWRIEGRWLLTWREGPLDLEAILPTADFLIDLRARIPEHVWSGE</sequence>
<accession>A0A426V057</accession>
<dbReference type="RefSeq" id="WP_125246918.1">
    <property type="nucleotide sequence ID" value="NZ_RSEB01000002.1"/>
</dbReference>
<dbReference type="AlphaFoldDB" id="A0A426V057"/>
<protein>
    <recommendedName>
        <fullName evidence="4">DUF3137 domain-containing protein</fullName>
    </recommendedName>
</protein>
<keyword evidence="1" id="KW-1133">Transmembrane helix</keyword>
<organism evidence="2 3">
    <name type="scientific">Glycomyces terrestris</name>
    <dbReference type="NCBI Taxonomy" id="2493553"/>
    <lineage>
        <taxon>Bacteria</taxon>
        <taxon>Bacillati</taxon>
        <taxon>Actinomycetota</taxon>
        <taxon>Actinomycetes</taxon>
        <taxon>Glycomycetales</taxon>
        <taxon>Glycomycetaceae</taxon>
        <taxon>Glycomyces</taxon>
    </lineage>
</organism>
<dbReference type="EMBL" id="RSEB01000002">
    <property type="protein sequence ID" value="RRS00236.1"/>
    <property type="molecule type" value="Genomic_DNA"/>
</dbReference>
<evidence type="ECO:0000313" key="2">
    <source>
        <dbReference type="EMBL" id="RRS00236.1"/>
    </source>
</evidence>
<gene>
    <name evidence="2" type="ORF">EIW28_06505</name>
</gene>
<feature type="transmembrane region" description="Helical" evidence="1">
    <location>
        <begin position="6"/>
        <end position="30"/>
    </location>
</feature>
<reference evidence="2 3" key="1">
    <citation type="submission" date="2018-12" db="EMBL/GenBank/DDBJ databases">
        <title>Glycomyces sp. YIM 121974 draft genome.</title>
        <authorList>
            <person name="Li Q."/>
        </authorList>
    </citation>
    <scope>NUCLEOTIDE SEQUENCE [LARGE SCALE GENOMIC DNA]</scope>
    <source>
        <strain evidence="2 3">YIM 121974</strain>
    </source>
</reference>
<proteinExistence type="predicted"/>
<evidence type="ECO:0008006" key="4">
    <source>
        <dbReference type="Google" id="ProtNLM"/>
    </source>
</evidence>
<keyword evidence="1" id="KW-0812">Transmembrane</keyword>
<keyword evidence="1" id="KW-0472">Membrane</keyword>
<comment type="caution">
    <text evidence="2">The sequence shown here is derived from an EMBL/GenBank/DDBJ whole genome shotgun (WGS) entry which is preliminary data.</text>
</comment>
<evidence type="ECO:0000313" key="3">
    <source>
        <dbReference type="Proteomes" id="UP000277256"/>
    </source>
</evidence>
<keyword evidence="3" id="KW-1185">Reference proteome</keyword>